<dbReference type="InterPro" id="IPR025934">
    <property type="entry name" value="NudC_N_dom"/>
</dbReference>
<dbReference type="Pfam" id="PF14050">
    <property type="entry name" value="Nudc_N"/>
    <property type="match status" value="1"/>
</dbReference>
<evidence type="ECO:0000259" key="2">
    <source>
        <dbReference type="PROSITE" id="PS51203"/>
    </source>
</evidence>
<accession>A0A836K5S5</accession>
<evidence type="ECO:0000256" key="1">
    <source>
        <dbReference type="ARBA" id="ARBA00022553"/>
    </source>
</evidence>
<keyword evidence="4" id="KW-1185">Reference proteome</keyword>
<gene>
    <name evidence="3" type="primary">Nudcd3</name>
    <name evidence="3" type="ORF">G6Z77_0013262</name>
</gene>
<dbReference type="GO" id="GO:0006457">
    <property type="term" value="P:protein folding"/>
    <property type="evidence" value="ECO:0007669"/>
    <property type="project" value="TreeGrafter"/>
</dbReference>
<evidence type="ECO:0000313" key="4">
    <source>
        <dbReference type="Proteomes" id="UP000670152"/>
    </source>
</evidence>
<dbReference type="Proteomes" id="UP000670152">
    <property type="component" value="Unassembled WGS sequence"/>
</dbReference>
<organism evidence="3 4">
    <name type="scientific">Acromyrmex heyeri</name>
    <dbReference type="NCBI Taxonomy" id="230685"/>
    <lineage>
        <taxon>Eukaryota</taxon>
        <taxon>Metazoa</taxon>
        <taxon>Ecdysozoa</taxon>
        <taxon>Arthropoda</taxon>
        <taxon>Hexapoda</taxon>
        <taxon>Insecta</taxon>
        <taxon>Pterygota</taxon>
        <taxon>Neoptera</taxon>
        <taxon>Endopterygota</taxon>
        <taxon>Hymenoptera</taxon>
        <taxon>Apocrita</taxon>
        <taxon>Aculeata</taxon>
        <taxon>Formicoidea</taxon>
        <taxon>Formicidae</taxon>
        <taxon>Myrmicinae</taxon>
        <taxon>Acromyrmex</taxon>
    </lineage>
</organism>
<comment type="caution">
    <text evidence="3">The sequence shown here is derived from an EMBL/GenBank/DDBJ whole genome shotgun (WGS) entry which is preliminary data.</text>
</comment>
<dbReference type="InterPro" id="IPR008978">
    <property type="entry name" value="HSP20-like_chaperone"/>
</dbReference>
<feature type="non-terminal residue" evidence="3">
    <location>
        <position position="352"/>
    </location>
</feature>
<dbReference type="Pfam" id="PF04969">
    <property type="entry name" value="CS"/>
    <property type="match status" value="1"/>
</dbReference>
<dbReference type="PANTHER" id="PTHR12356">
    <property type="entry name" value="NUCLEAR MOVEMENT PROTEIN NUDC"/>
    <property type="match status" value="1"/>
</dbReference>
<evidence type="ECO:0000313" key="3">
    <source>
        <dbReference type="EMBL" id="KAG5345398.1"/>
    </source>
</evidence>
<dbReference type="SUPFAM" id="SSF49764">
    <property type="entry name" value="HSP20-like chaperones"/>
    <property type="match status" value="1"/>
</dbReference>
<sequence>MVDFSVMGSNHDQTFLHVLREEKNINNFLDSFFGFLHRCTDFYVESNSEQKLGFPPGIAEKLVLNTMYKWRNATSLQKTGFPVIDNTNSSSSMSNQLILTQNENCRLIPPVAQEIEIDSCNEANNIKPFSIQSNTNHISDSYNGAVRENYTWTQTLNDLDVIIKIPKHIKASKNTIKVDISSNEIKIDGKPSVPSANSEWKNIFNGKFSFKIRRDESIWSIEAGKQISIHLEKAMERWWEALIVDEPKIDLNKIDCSKHFDDMAPEEQMKMQELMWNQQQKILGKPTSEQIKMEATLKQAWNAKGSPFLEINAGVYESKELTIWISAIPCESRTIREFTECAESYAFPWCLC</sequence>
<feature type="domain" description="CS" evidence="2">
    <location>
        <begin position="145"/>
        <end position="243"/>
    </location>
</feature>
<dbReference type="AlphaFoldDB" id="A0A836K5S5"/>
<dbReference type="InterPro" id="IPR037898">
    <property type="entry name" value="NudC_fam"/>
</dbReference>
<protein>
    <submittedName>
        <fullName evidence="3">NUDC3 protein</fullName>
    </submittedName>
</protein>
<feature type="non-terminal residue" evidence="3">
    <location>
        <position position="1"/>
    </location>
</feature>
<keyword evidence="1" id="KW-0597">Phosphoprotein</keyword>
<dbReference type="PROSITE" id="PS51203">
    <property type="entry name" value="CS"/>
    <property type="match status" value="1"/>
</dbReference>
<dbReference type="InterPro" id="IPR007052">
    <property type="entry name" value="CS_dom"/>
</dbReference>
<dbReference type="GO" id="GO:0051082">
    <property type="term" value="F:unfolded protein binding"/>
    <property type="evidence" value="ECO:0007669"/>
    <property type="project" value="TreeGrafter"/>
</dbReference>
<proteinExistence type="predicted"/>
<dbReference type="OrthoDB" id="515366at2759"/>
<name>A0A836K5S5_9HYME</name>
<dbReference type="EMBL" id="JAANIB010000464">
    <property type="protein sequence ID" value="KAG5345398.1"/>
    <property type="molecule type" value="Genomic_DNA"/>
</dbReference>
<reference evidence="3 4" key="1">
    <citation type="submission" date="2020-02" db="EMBL/GenBank/DDBJ databases">
        <title>Relaxed selection underlies rapid genomic changes in the transitions from sociality to social parasitism in ants.</title>
        <authorList>
            <person name="Bi X."/>
        </authorList>
    </citation>
    <scope>NUCLEOTIDE SEQUENCE [LARGE SCALE GENOMIC DNA]</scope>
    <source>
        <strain evidence="3">BGI-DK2014b</strain>
        <tissue evidence="3">Whole body</tissue>
    </source>
</reference>
<dbReference type="Gene3D" id="2.60.40.790">
    <property type="match status" value="1"/>
</dbReference>
<dbReference type="PANTHER" id="PTHR12356:SF19">
    <property type="entry name" value="NUDC DOMAIN-CONTAINING PROTEIN 3"/>
    <property type="match status" value="1"/>
</dbReference>
<dbReference type="GO" id="GO:0005737">
    <property type="term" value="C:cytoplasm"/>
    <property type="evidence" value="ECO:0007669"/>
    <property type="project" value="TreeGrafter"/>
</dbReference>